<dbReference type="InterPro" id="IPR013783">
    <property type="entry name" value="Ig-like_fold"/>
</dbReference>
<dbReference type="EMBL" id="FSRC01000001">
    <property type="protein sequence ID" value="SIN72837.1"/>
    <property type="molecule type" value="Genomic_DNA"/>
</dbReference>
<dbReference type="Pfam" id="PF07610">
    <property type="entry name" value="DUF1573"/>
    <property type="match status" value="2"/>
</dbReference>
<dbReference type="Gene3D" id="2.60.40.10">
    <property type="entry name" value="Immunoglobulins"/>
    <property type="match status" value="2"/>
</dbReference>
<feature type="chain" id="PRO_5012207218" description="DUF1573 domain-containing protein" evidence="1">
    <location>
        <begin position="24"/>
        <end position="363"/>
    </location>
</feature>
<evidence type="ECO:0008006" key="4">
    <source>
        <dbReference type="Google" id="ProtNLM"/>
    </source>
</evidence>
<reference evidence="3" key="1">
    <citation type="submission" date="2016-11" db="EMBL/GenBank/DDBJ databases">
        <authorList>
            <person name="Varghese N."/>
            <person name="Submissions S."/>
        </authorList>
    </citation>
    <scope>NUCLEOTIDE SEQUENCE [LARGE SCALE GENOMIC DNA]</scope>
    <source>
        <strain evidence="3">DSM 15292</strain>
    </source>
</reference>
<evidence type="ECO:0000313" key="3">
    <source>
        <dbReference type="Proteomes" id="UP000185221"/>
    </source>
</evidence>
<organism evidence="2 3">
    <name type="scientific">Algoriphagus halophilus</name>
    <dbReference type="NCBI Taxonomy" id="226505"/>
    <lineage>
        <taxon>Bacteria</taxon>
        <taxon>Pseudomonadati</taxon>
        <taxon>Bacteroidota</taxon>
        <taxon>Cytophagia</taxon>
        <taxon>Cytophagales</taxon>
        <taxon>Cyclobacteriaceae</taxon>
        <taxon>Algoriphagus</taxon>
    </lineage>
</organism>
<evidence type="ECO:0000313" key="2">
    <source>
        <dbReference type="EMBL" id="SIN72837.1"/>
    </source>
</evidence>
<name>A0A1N6DQ42_9BACT</name>
<accession>A0A1N6DQ42</accession>
<dbReference type="STRING" id="226505.SAMN05444394_1245"/>
<dbReference type="InterPro" id="IPR011467">
    <property type="entry name" value="DUF1573"/>
</dbReference>
<dbReference type="AlphaFoldDB" id="A0A1N6DQ42"/>
<feature type="signal peptide" evidence="1">
    <location>
        <begin position="1"/>
        <end position="23"/>
    </location>
</feature>
<protein>
    <recommendedName>
        <fullName evidence="4">DUF1573 domain-containing protein</fullName>
    </recommendedName>
</protein>
<sequence length="363" mass="41064">MSNIRIPLLVIGLFSLLTQSVQAQETAVPRLIWKVNKVDLGTVFEEQGKQIAEYEFTHTQDSLFFIVDVWTDCGCTTVDFTKDTLEVGEVGNLQVSFDPSSAAGYFNRMIIVKGNLHNTQDTLYLEGTAIPYPEDPDKVYPIKIDGIGFRLPKLNMGEVFNNVPKVKMLEFYNFGEESLYADSLKFNTPEYIQLLQIQEFIRPQERGLIQVSYDGALKGELGYVEDQFAVSWDSLSVIPVSVIAEVFEYFPPFSKEELNLVPQLVLGTKEIDLKNISANTIQNRSVTISNKGQRALEIRKIQGNCDCLKLEIPKTELRPGESVELQITFDPSGRKGIDQRNIYLFSNDPVNPVQLFILKSRVE</sequence>
<dbReference type="RefSeq" id="WP_084560871.1">
    <property type="nucleotide sequence ID" value="NZ_FSRC01000001.1"/>
</dbReference>
<dbReference type="PANTHER" id="PTHR37833">
    <property type="entry name" value="LIPOPROTEIN-RELATED"/>
    <property type="match status" value="1"/>
</dbReference>
<dbReference type="PANTHER" id="PTHR37833:SF1">
    <property type="entry name" value="SIGNAL PEPTIDE PROTEIN"/>
    <property type="match status" value="1"/>
</dbReference>
<evidence type="ECO:0000256" key="1">
    <source>
        <dbReference type="SAM" id="SignalP"/>
    </source>
</evidence>
<keyword evidence="1" id="KW-0732">Signal</keyword>
<keyword evidence="3" id="KW-1185">Reference proteome</keyword>
<dbReference type="OrthoDB" id="1466304at2"/>
<gene>
    <name evidence="2" type="ORF">SAMN05444394_1245</name>
</gene>
<proteinExistence type="predicted"/>
<dbReference type="Proteomes" id="UP000185221">
    <property type="component" value="Unassembled WGS sequence"/>
</dbReference>